<evidence type="ECO:0000313" key="1">
    <source>
        <dbReference type="EMBL" id="KAE8687380.1"/>
    </source>
</evidence>
<keyword evidence="2" id="KW-1185">Reference proteome</keyword>
<comment type="caution">
    <text evidence="1">The sequence shown here is derived from an EMBL/GenBank/DDBJ whole genome shotgun (WGS) entry which is preliminary data.</text>
</comment>
<dbReference type="EMBL" id="VEPZ02001205">
    <property type="protein sequence ID" value="KAE8687380.1"/>
    <property type="molecule type" value="Genomic_DNA"/>
</dbReference>
<evidence type="ECO:0000313" key="2">
    <source>
        <dbReference type="Proteomes" id="UP000436088"/>
    </source>
</evidence>
<accession>A0A6A2Z7H8</accession>
<dbReference type="Gene3D" id="4.10.1060.10">
    <property type="entry name" value="Zinc finger, RanBP2-type"/>
    <property type="match status" value="1"/>
</dbReference>
<gene>
    <name evidence="1" type="ORF">F3Y22_tig00111022pilonHSYRG00630</name>
</gene>
<dbReference type="Proteomes" id="UP000436088">
    <property type="component" value="Unassembled WGS sequence"/>
</dbReference>
<proteinExistence type="predicted"/>
<name>A0A6A2Z7H8_HIBSY</name>
<organism evidence="1 2">
    <name type="scientific">Hibiscus syriacus</name>
    <name type="common">Rose of Sharon</name>
    <dbReference type="NCBI Taxonomy" id="106335"/>
    <lineage>
        <taxon>Eukaryota</taxon>
        <taxon>Viridiplantae</taxon>
        <taxon>Streptophyta</taxon>
        <taxon>Embryophyta</taxon>
        <taxon>Tracheophyta</taxon>
        <taxon>Spermatophyta</taxon>
        <taxon>Magnoliopsida</taxon>
        <taxon>eudicotyledons</taxon>
        <taxon>Gunneridae</taxon>
        <taxon>Pentapetalae</taxon>
        <taxon>rosids</taxon>
        <taxon>malvids</taxon>
        <taxon>Malvales</taxon>
        <taxon>Malvaceae</taxon>
        <taxon>Malvoideae</taxon>
        <taxon>Hibiscus</taxon>
    </lineage>
</organism>
<reference evidence="1" key="1">
    <citation type="submission" date="2019-09" db="EMBL/GenBank/DDBJ databases">
        <title>Draft genome information of white flower Hibiscus syriacus.</title>
        <authorList>
            <person name="Kim Y.-M."/>
        </authorList>
    </citation>
    <scope>NUCLEOTIDE SEQUENCE [LARGE SCALE GENOMIC DNA]</scope>
    <source>
        <strain evidence="1">YM2019G1</strain>
    </source>
</reference>
<dbReference type="AlphaFoldDB" id="A0A6A2Z7H8"/>
<sequence>MPEGSWKCEKCSNINYPFRTKSTDKIVAQKNQLSQISPHQQQMKMFRTHYTNA</sequence>
<protein>
    <submittedName>
        <fullName evidence="1">Uncharacterized protein</fullName>
    </submittedName>
</protein>